<evidence type="ECO:0000313" key="3">
    <source>
        <dbReference type="Proteomes" id="UP000243459"/>
    </source>
</evidence>
<dbReference type="EMBL" id="CM007386">
    <property type="protein sequence ID" value="ONK66365.1"/>
    <property type="molecule type" value="Genomic_DNA"/>
</dbReference>
<sequence>MGGRRAEANWLRQAAARWASRRGGPTTTAQRRRRTGGAMGGPRAERAGVEAAGESEARAAAGATPRIRRLREGAVRQAQGKDQVGPTASLAFIISAVGRIFRGPQRKVTSRSRSRDLVYCHERYGKVVFSSGDPAGHARVREVRTCQFRFTRVGFGGKWDRRWFRRF</sequence>
<evidence type="ECO:0000313" key="2">
    <source>
        <dbReference type="EMBL" id="ONK66365.1"/>
    </source>
</evidence>
<evidence type="ECO:0000256" key="1">
    <source>
        <dbReference type="SAM" id="MobiDB-lite"/>
    </source>
</evidence>
<gene>
    <name evidence="2" type="ORF">A4U43_C06F6980</name>
</gene>
<dbReference type="Gramene" id="ONK66365">
    <property type="protein sequence ID" value="ONK66365"/>
    <property type="gene ID" value="A4U43_C06F6980"/>
</dbReference>
<organism evidence="2 3">
    <name type="scientific">Asparagus officinalis</name>
    <name type="common">Garden asparagus</name>
    <dbReference type="NCBI Taxonomy" id="4686"/>
    <lineage>
        <taxon>Eukaryota</taxon>
        <taxon>Viridiplantae</taxon>
        <taxon>Streptophyta</taxon>
        <taxon>Embryophyta</taxon>
        <taxon>Tracheophyta</taxon>
        <taxon>Spermatophyta</taxon>
        <taxon>Magnoliopsida</taxon>
        <taxon>Liliopsida</taxon>
        <taxon>Asparagales</taxon>
        <taxon>Asparagaceae</taxon>
        <taxon>Asparagoideae</taxon>
        <taxon>Asparagus</taxon>
    </lineage>
</organism>
<name>A0A5P1EK48_ASPOF</name>
<protein>
    <submittedName>
        <fullName evidence="2">Uncharacterized protein</fullName>
    </submittedName>
</protein>
<proteinExistence type="predicted"/>
<dbReference type="Proteomes" id="UP000243459">
    <property type="component" value="Chromosome 6"/>
</dbReference>
<feature type="region of interest" description="Disordered" evidence="1">
    <location>
        <begin position="1"/>
        <end position="65"/>
    </location>
</feature>
<keyword evidence="3" id="KW-1185">Reference proteome</keyword>
<accession>A0A5P1EK48</accession>
<reference evidence="3" key="1">
    <citation type="journal article" date="2017" name="Nat. Commun.">
        <title>The asparagus genome sheds light on the origin and evolution of a young Y chromosome.</title>
        <authorList>
            <person name="Harkess A."/>
            <person name="Zhou J."/>
            <person name="Xu C."/>
            <person name="Bowers J.E."/>
            <person name="Van der Hulst R."/>
            <person name="Ayyampalayam S."/>
            <person name="Mercati F."/>
            <person name="Riccardi P."/>
            <person name="McKain M.R."/>
            <person name="Kakrana A."/>
            <person name="Tang H."/>
            <person name="Ray J."/>
            <person name="Groenendijk J."/>
            <person name="Arikit S."/>
            <person name="Mathioni S.M."/>
            <person name="Nakano M."/>
            <person name="Shan H."/>
            <person name="Telgmann-Rauber A."/>
            <person name="Kanno A."/>
            <person name="Yue Z."/>
            <person name="Chen H."/>
            <person name="Li W."/>
            <person name="Chen Y."/>
            <person name="Xu X."/>
            <person name="Zhang Y."/>
            <person name="Luo S."/>
            <person name="Chen H."/>
            <person name="Gao J."/>
            <person name="Mao Z."/>
            <person name="Pires J.C."/>
            <person name="Luo M."/>
            <person name="Kudrna D."/>
            <person name="Wing R.A."/>
            <person name="Meyers B.C."/>
            <person name="Yi K."/>
            <person name="Kong H."/>
            <person name="Lavrijsen P."/>
            <person name="Sunseri F."/>
            <person name="Falavigna A."/>
            <person name="Ye Y."/>
            <person name="Leebens-Mack J.H."/>
            <person name="Chen G."/>
        </authorList>
    </citation>
    <scope>NUCLEOTIDE SEQUENCE [LARGE SCALE GENOMIC DNA]</scope>
    <source>
        <strain evidence="3">cv. DH0086</strain>
    </source>
</reference>
<dbReference type="AlphaFoldDB" id="A0A5P1EK48"/>
<feature type="compositionally biased region" description="Low complexity" evidence="1">
    <location>
        <begin position="49"/>
        <end position="63"/>
    </location>
</feature>